<keyword evidence="2" id="KW-1185">Reference proteome</keyword>
<dbReference type="KEGG" id="fki:FK004_09695"/>
<organism evidence="1 2">
    <name type="scientific">Flavobacterium kingsejongi</name>
    <dbReference type="NCBI Taxonomy" id="1678728"/>
    <lineage>
        <taxon>Bacteria</taxon>
        <taxon>Pseudomonadati</taxon>
        <taxon>Bacteroidota</taxon>
        <taxon>Flavobacteriia</taxon>
        <taxon>Flavobacteriales</taxon>
        <taxon>Flavobacteriaceae</taxon>
        <taxon>Flavobacterium</taxon>
    </lineage>
</organism>
<reference evidence="1 2" key="1">
    <citation type="submission" date="2017-04" db="EMBL/GenBank/DDBJ databases">
        <title>Complete genome sequence of Flavobacterium kingsejong AJ004.</title>
        <authorList>
            <person name="Lee P.C."/>
        </authorList>
    </citation>
    <scope>NUCLEOTIDE SEQUENCE [LARGE SCALE GENOMIC DNA]</scope>
    <source>
        <strain evidence="1 2">AJ004</strain>
    </source>
</reference>
<dbReference type="EMBL" id="CP020919">
    <property type="protein sequence ID" value="AWG25490.1"/>
    <property type="molecule type" value="Genomic_DNA"/>
</dbReference>
<dbReference type="Proteomes" id="UP000244677">
    <property type="component" value="Chromosome"/>
</dbReference>
<gene>
    <name evidence="1" type="ORF">FK004_09695</name>
</gene>
<proteinExistence type="predicted"/>
<name>A0A2S1LNZ9_9FLAO</name>
<sequence length="66" mass="7754">MGKTIITIEMSDKLKTSPQLSYEENKRYVLDQLKKIIAHEEMKIITYIESKETRNTYVMLDSDAVK</sequence>
<dbReference type="AlphaFoldDB" id="A0A2S1LNZ9"/>
<accession>A0A2S1LNZ9</accession>
<evidence type="ECO:0000313" key="1">
    <source>
        <dbReference type="EMBL" id="AWG25490.1"/>
    </source>
</evidence>
<protein>
    <submittedName>
        <fullName evidence="1">Uncharacterized protein</fullName>
    </submittedName>
</protein>
<dbReference type="RefSeq" id="WP_108737080.1">
    <property type="nucleotide sequence ID" value="NZ_CP020919.1"/>
</dbReference>
<evidence type="ECO:0000313" key="2">
    <source>
        <dbReference type="Proteomes" id="UP000244677"/>
    </source>
</evidence>